<accession>T1FC61</accession>
<dbReference type="CTD" id="20206410"/>
<dbReference type="RefSeq" id="XP_009024144.1">
    <property type="nucleotide sequence ID" value="XM_009025896.1"/>
</dbReference>
<dbReference type="GeneID" id="20206410"/>
<reference evidence="2 4" key="2">
    <citation type="journal article" date="2013" name="Nature">
        <title>Insights into bilaterian evolution from three spiralian genomes.</title>
        <authorList>
            <person name="Simakov O."/>
            <person name="Marletaz F."/>
            <person name="Cho S.J."/>
            <person name="Edsinger-Gonzales E."/>
            <person name="Havlak P."/>
            <person name="Hellsten U."/>
            <person name="Kuo D.H."/>
            <person name="Larsson T."/>
            <person name="Lv J."/>
            <person name="Arendt D."/>
            <person name="Savage R."/>
            <person name="Osoegawa K."/>
            <person name="de Jong P."/>
            <person name="Grimwood J."/>
            <person name="Chapman J.A."/>
            <person name="Shapiro H."/>
            <person name="Aerts A."/>
            <person name="Otillar R.P."/>
            <person name="Terry A.Y."/>
            <person name="Boore J.L."/>
            <person name="Grigoriev I.V."/>
            <person name="Lindberg D.R."/>
            <person name="Seaver E.C."/>
            <person name="Weisblat D.A."/>
            <person name="Putnam N.H."/>
            <person name="Rokhsar D.S."/>
        </authorList>
    </citation>
    <scope>NUCLEOTIDE SEQUENCE</scope>
</reference>
<organism evidence="3 4">
    <name type="scientific">Helobdella robusta</name>
    <name type="common">Californian leech</name>
    <dbReference type="NCBI Taxonomy" id="6412"/>
    <lineage>
        <taxon>Eukaryota</taxon>
        <taxon>Metazoa</taxon>
        <taxon>Spiralia</taxon>
        <taxon>Lophotrochozoa</taxon>
        <taxon>Annelida</taxon>
        <taxon>Clitellata</taxon>
        <taxon>Hirudinea</taxon>
        <taxon>Rhynchobdellida</taxon>
        <taxon>Glossiphoniidae</taxon>
        <taxon>Helobdella</taxon>
    </lineage>
</organism>
<dbReference type="EMBL" id="AMQM01006166">
    <property type="status" value="NOT_ANNOTATED_CDS"/>
    <property type="molecule type" value="Genomic_DNA"/>
</dbReference>
<dbReference type="EMBL" id="KB097304">
    <property type="protein sequence ID" value="ESN97684.1"/>
    <property type="molecule type" value="Genomic_DNA"/>
</dbReference>
<keyword evidence="4" id="KW-1185">Reference proteome</keyword>
<reference evidence="3" key="3">
    <citation type="submission" date="2015-06" db="UniProtKB">
        <authorList>
            <consortium name="EnsemblMetazoa"/>
        </authorList>
    </citation>
    <scope>IDENTIFICATION</scope>
</reference>
<name>T1FC61_HELRO</name>
<keyword evidence="1" id="KW-0732">Signal</keyword>
<proteinExistence type="predicted"/>
<dbReference type="InParanoid" id="T1FC61"/>
<dbReference type="AlphaFoldDB" id="T1FC61"/>
<gene>
    <name evidence="3" type="primary">20206410</name>
    <name evidence="2" type="ORF">HELRODRAFT_177739</name>
</gene>
<evidence type="ECO:0008006" key="5">
    <source>
        <dbReference type="Google" id="ProtNLM"/>
    </source>
</evidence>
<protein>
    <recommendedName>
        <fullName evidence="5">WSC domain-containing protein</fullName>
    </recommendedName>
</protein>
<dbReference type="HOGENOM" id="CLU_1534230_0_0_1"/>
<dbReference type="KEGG" id="hro:HELRODRAFT_177739"/>
<dbReference type="Proteomes" id="UP000015101">
    <property type="component" value="Unassembled WGS sequence"/>
</dbReference>
<reference evidence="4" key="1">
    <citation type="submission" date="2012-12" db="EMBL/GenBank/DDBJ databases">
        <authorList>
            <person name="Hellsten U."/>
            <person name="Grimwood J."/>
            <person name="Chapman J.A."/>
            <person name="Shapiro H."/>
            <person name="Aerts A."/>
            <person name="Otillar R.P."/>
            <person name="Terry A.Y."/>
            <person name="Boore J.L."/>
            <person name="Simakov O."/>
            <person name="Marletaz F."/>
            <person name="Cho S.-J."/>
            <person name="Edsinger-Gonzales E."/>
            <person name="Havlak P."/>
            <person name="Kuo D.-H."/>
            <person name="Larsson T."/>
            <person name="Lv J."/>
            <person name="Arendt D."/>
            <person name="Savage R."/>
            <person name="Osoegawa K."/>
            <person name="de Jong P."/>
            <person name="Lindberg D.R."/>
            <person name="Seaver E.C."/>
            <person name="Weisblat D.A."/>
            <person name="Putnam N.H."/>
            <person name="Grigoriev I.V."/>
            <person name="Rokhsar D.S."/>
        </authorList>
    </citation>
    <scope>NUCLEOTIDE SEQUENCE</scope>
</reference>
<evidence type="ECO:0000313" key="3">
    <source>
        <dbReference type="EnsemblMetazoa" id="HelroP177739"/>
    </source>
</evidence>
<feature type="chain" id="PRO_5010980513" description="WSC domain-containing protein" evidence="1">
    <location>
        <begin position="24"/>
        <end position="175"/>
    </location>
</feature>
<evidence type="ECO:0000313" key="4">
    <source>
        <dbReference type="Proteomes" id="UP000015101"/>
    </source>
</evidence>
<feature type="signal peptide" evidence="1">
    <location>
        <begin position="1"/>
        <end position="23"/>
    </location>
</feature>
<evidence type="ECO:0000313" key="2">
    <source>
        <dbReference type="EMBL" id="ESN97684.1"/>
    </source>
</evidence>
<sequence length="175" mass="19503">MAPRKLSLVVFVVLLASYHPTAAIERVNKTILTLRNHKGCYRSVANDNNAIVTIMERNNTGILECYKECSNYIYHGIMDVDKCSCKNSLGTKVGARNCDQLCSDGFPCGGDKFFSFYEKNTIVPVGCFNSIEIDNVSVISTTISSCRDTCYEHLFKYSAFDLRVEVECVHALLSA</sequence>
<evidence type="ECO:0000256" key="1">
    <source>
        <dbReference type="SAM" id="SignalP"/>
    </source>
</evidence>
<dbReference type="OrthoDB" id="6082435at2759"/>
<dbReference type="EnsemblMetazoa" id="HelroT177739">
    <property type="protein sequence ID" value="HelroP177739"/>
    <property type="gene ID" value="HelroG177739"/>
</dbReference>